<dbReference type="PANTHER" id="PTHR38340">
    <property type="entry name" value="S-LAYER PROTEIN"/>
    <property type="match status" value="1"/>
</dbReference>
<dbReference type="InterPro" id="IPR018511">
    <property type="entry name" value="Hemolysin-typ_Ca-bd_CS"/>
</dbReference>
<dbReference type="InterPro" id="IPR034033">
    <property type="entry name" value="Serralysin-like"/>
</dbReference>
<evidence type="ECO:0000256" key="2">
    <source>
        <dbReference type="ARBA" id="ARBA00004613"/>
    </source>
</evidence>
<name>A0ABX9A4J4_9SPHN</name>
<evidence type="ECO:0000256" key="1">
    <source>
        <dbReference type="ARBA" id="ARBA00001913"/>
    </source>
</evidence>
<dbReference type="InterPro" id="IPR007280">
    <property type="entry name" value="Peptidase_C_arc/bac"/>
</dbReference>
<dbReference type="InterPro" id="IPR006026">
    <property type="entry name" value="Peptidase_Metallo"/>
</dbReference>
<dbReference type="InterPro" id="IPR011049">
    <property type="entry name" value="Serralysin-like_metalloprot_C"/>
</dbReference>
<comment type="similarity">
    <text evidence="3">Belongs to the peptidase M10B family.</text>
</comment>
<dbReference type="RefSeq" id="WP_221431909.1">
    <property type="nucleotide sequence ID" value="NZ_CP081294.1"/>
</dbReference>
<keyword evidence="8" id="KW-1185">Reference proteome</keyword>
<dbReference type="PANTHER" id="PTHR38340:SF1">
    <property type="entry name" value="S-LAYER PROTEIN"/>
    <property type="match status" value="1"/>
</dbReference>
<organism evidence="7 8">
    <name type="scientific">Qipengyuania gelatinilytica</name>
    <dbReference type="NCBI Taxonomy" id="2867231"/>
    <lineage>
        <taxon>Bacteria</taxon>
        <taxon>Pseudomonadati</taxon>
        <taxon>Pseudomonadota</taxon>
        <taxon>Alphaproteobacteria</taxon>
        <taxon>Sphingomonadales</taxon>
        <taxon>Erythrobacteraceae</taxon>
        <taxon>Qipengyuania</taxon>
    </lineage>
</organism>
<evidence type="ECO:0000256" key="3">
    <source>
        <dbReference type="ARBA" id="ARBA00009490"/>
    </source>
</evidence>
<evidence type="ECO:0000256" key="4">
    <source>
        <dbReference type="ARBA" id="ARBA00022525"/>
    </source>
</evidence>
<evidence type="ECO:0000259" key="6">
    <source>
        <dbReference type="SMART" id="SM00235"/>
    </source>
</evidence>
<dbReference type="SUPFAM" id="SSF89260">
    <property type="entry name" value="Collagen-binding domain"/>
    <property type="match status" value="2"/>
</dbReference>
<dbReference type="Gene3D" id="2.150.10.10">
    <property type="entry name" value="Serralysin-like metalloprotease, C-terminal"/>
    <property type="match status" value="3"/>
</dbReference>
<sequence>MTLQSIGGEGFLRLEPVSIRDFEFNASDFEVVVQHKCAGGCFHEVSPVSGNLDDGNGVTATFASGTSGPLFIDTPGDATTTINIAPGGSVTDTLEVAGDRDWFRIELTEGQTITITLEGSGIDPLADPYLRVRDADGNLVDFNDDSNGLNSALTFSASVAGTYYIEAGAYADAYAGEYTITVDTFEVAGDSSTTATIGKTDLVTGLIDDAGDHDWYAIELNEGDGIDIFLRAAGANPLSDPYVRVYDANGNLVAENDNDTGSLDSFLNFVASSGGTYYIDAGASDGTSTGTYELETVRTNFPVFDYDQIADQLTTGYWGSGPRAWDISDGIVTYNIDGLTAEGQYLAVQALNLWSDFTGIQFVEESNVNQAEMIFDDEQSGAYASTSRSGGTITSADINISTDWLNSYGTTLNSYSFQTYIHEIGHALGLGHAGGYNGSAGYPDDADYQNDSWATTVMSYFSQTENDYFFDQGFTYAYINSPMAGDYVAVLTLYGGASDTRTANTVYGFFNNSGRDIYDATQYPDAAYAIVDSGGIDVMNYRGFSADQVINLNEETFSSIGGEVGNVTIVRGTVIEWARGGSGIDTIYGNAADNVFWGYDGADVMFGDLGIDTAYGGLGDDVIEGGDGNDLLYGQADNDTLRGDAGDDDLRGGSNNDLIEGGEGNDVLYGNRGSDTIDGGADSDTIYGGEGIDFISGGDGDDFLYGETGRDYLYGGLGNDWLEGGSQNDDLYGEEGNDTLFGLNNDDSLVGGTGNDWLEGGDGDDQLRGGGDDDMLIGGNGNDTIWTHGGSDVVRFSEYGTIHFDNIVDFGGADAIHLDTSVFDIADGALDASVFVLGTDAQDADDRIIYDQSTGELWYDEDGSGAIQKKLIAVLDNNFGLQASDILGFGTSVPAEPIKPMLMDLASVDQMVV</sequence>
<keyword evidence="5" id="KW-0677">Repeat</keyword>
<dbReference type="Pfam" id="PF08548">
    <property type="entry name" value="Peptidase_M10_C"/>
    <property type="match status" value="1"/>
</dbReference>
<evidence type="ECO:0000313" key="7">
    <source>
        <dbReference type="EMBL" id="QZD96185.1"/>
    </source>
</evidence>
<dbReference type="Pfam" id="PF04151">
    <property type="entry name" value="PPC"/>
    <property type="match status" value="1"/>
</dbReference>
<dbReference type="PRINTS" id="PR00313">
    <property type="entry name" value="CABNDNGRPT"/>
</dbReference>
<protein>
    <submittedName>
        <fullName evidence="7">M10 family metallopeptidase C-terminal domain-containing protein</fullName>
    </submittedName>
</protein>
<reference evidence="7 8" key="1">
    <citation type="submission" date="2021-08" db="EMBL/GenBank/DDBJ databases">
        <title>Comparative Genomics Analysis of the Genus Qipengyuania Reveals Extensive Genetic Diversity and Metabolic Versatility, Including the Description of Fifteen Novel Species.</title>
        <authorList>
            <person name="Liu Y."/>
        </authorList>
    </citation>
    <scope>NUCLEOTIDE SEQUENCE [LARGE SCALE GENOMIC DNA]</scope>
    <source>
        <strain evidence="7 8">1NDH1</strain>
    </source>
</reference>
<comment type="cofactor">
    <cofactor evidence="1">
        <name>Ca(2+)</name>
        <dbReference type="ChEBI" id="CHEBI:29108"/>
    </cofactor>
</comment>
<dbReference type="CDD" id="cd04277">
    <property type="entry name" value="ZnMc_serralysin_like"/>
    <property type="match status" value="1"/>
</dbReference>
<dbReference type="SUPFAM" id="SSF51120">
    <property type="entry name" value="beta-Roll"/>
    <property type="match status" value="3"/>
</dbReference>
<comment type="subcellular location">
    <subcellularLocation>
        <location evidence="2">Secreted</location>
    </subcellularLocation>
</comment>
<dbReference type="Proteomes" id="UP000824321">
    <property type="component" value="Chromosome"/>
</dbReference>
<evidence type="ECO:0000256" key="5">
    <source>
        <dbReference type="ARBA" id="ARBA00022737"/>
    </source>
</evidence>
<dbReference type="InterPro" id="IPR024079">
    <property type="entry name" value="MetalloPept_cat_dom_sf"/>
</dbReference>
<dbReference type="EMBL" id="CP081294">
    <property type="protein sequence ID" value="QZD96185.1"/>
    <property type="molecule type" value="Genomic_DNA"/>
</dbReference>
<keyword evidence="4" id="KW-0964">Secreted</keyword>
<dbReference type="Pfam" id="PF00353">
    <property type="entry name" value="HemolysinCabind"/>
    <property type="match status" value="4"/>
</dbReference>
<dbReference type="InterPro" id="IPR013858">
    <property type="entry name" value="Peptidase_M10B_C"/>
</dbReference>
<dbReference type="Gene3D" id="3.40.390.10">
    <property type="entry name" value="Collagenase (Catalytic Domain)"/>
    <property type="match status" value="1"/>
</dbReference>
<dbReference type="Gene3D" id="2.60.120.380">
    <property type="match status" value="2"/>
</dbReference>
<feature type="domain" description="Peptidase metallopeptidase" evidence="6">
    <location>
        <begin position="321"/>
        <end position="463"/>
    </location>
</feature>
<dbReference type="SUPFAM" id="SSF55486">
    <property type="entry name" value="Metalloproteases ('zincins'), catalytic domain"/>
    <property type="match status" value="1"/>
</dbReference>
<proteinExistence type="inferred from homology"/>
<dbReference type="InterPro" id="IPR050557">
    <property type="entry name" value="RTX_toxin/Mannuronan_C5-epim"/>
</dbReference>
<gene>
    <name evidence="7" type="ORF">K3136_05705</name>
</gene>
<dbReference type="SMART" id="SM00235">
    <property type="entry name" value="ZnMc"/>
    <property type="match status" value="1"/>
</dbReference>
<accession>A0ABX9A4J4</accession>
<dbReference type="PROSITE" id="PS00330">
    <property type="entry name" value="HEMOLYSIN_CALCIUM"/>
    <property type="match status" value="4"/>
</dbReference>
<dbReference type="InterPro" id="IPR001343">
    <property type="entry name" value="Hemolysn_Ca-bd"/>
</dbReference>
<evidence type="ECO:0000313" key="8">
    <source>
        <dbReference type="Proteomes" id="UP000824321"/>
    </source>
</evidence>